<gene>
    <name evidence="1" type="ORF">TGDOM2_247305</name>
</gene>
<dbReference type="VEuPathDB" id="ToxoDB:TGDOM2_247305"/>
<comment type="caution">
    <text evidence="1">The sequence shown here is derived from an EMBL/GenBank/DDBJ whole genome shotgun (WGS) entry which is preliminary data.</text>
</comment>
<name>A0A086KQY4_TOXGO</name>
<proteinExistence type="predicted"/>
<dbReference type="EMBL" id="AHZU02000246">
    <property type="protein sequence ID" value="KFG46802.1"/>
    <property type="molecule type" value="Genomic_DNA"/>
</dbReference>
<reference evidence="1 2" key="1">
    <citation type="submission" date="2014-02" db="EMBL/GenBank/DDBJ databases">
        <authorList>
            <person name="Sibley D."/>
            <person name="Venepally P."/>
            <person name="Karamycheva S."/>
            <person name="Hadjithomas M."/>
            <person name="Khan A."/>
            <person name="Brunk B."/>
            <person name="Roos D."/>
            <person name="Caler E."/>
            <person name="Lorenzi H."/>
        </authorList>
    </citation>
    <scope>NUCLEOTIDE SEQUENCE [LARGE SCALE GENOMIC DNA]</scope>
    <source>
        <strain evidence="1 2">GAB2-2007-GAL-DOM2</strain>
    </source>
</reference>
<dbReference type="AlphaFoldDB" id="A0A086KQY4"/>
<accession>A0A086KQY4</accession>
<protein>
    <submittedName>
        <fullName evidence="1">Uncharacterized protein</fullName>
    </submittedName>
</protein>
<evidence type="ECO:0000313" key="1">
    <source>
        <dbReference type="EMBL" id="KFG46802.1"/>
    </source>
</evidence>
<evidence type="ECO:0000313" key="2">
    <source>
        <dbReference type="Proteomes" id="UP000028837"/>
    </source>
</evidence>
<dbReference type="Proteomes" id="UP000028837">
    <property type="component" value="Unassembled WGS sequence"/>
</dbReference>
<sequence>MCGPDISECYIGEPLANPLGQYRNGKAQGFALSPGTPWDLPRVALRVDAGPENTANKQLSAYGTQVVCWAASNTVPRSSHLAIVEEISTQLFFGPCQSVCACWDTLQSSVSVSLLRSFAVIRRVTFGLPTETVSFCYKGYAASGTNPIYPGMCRRLKRRQEKYVLGNEAFRCVGAVLRLRFEVDLPREKVNLRLDPVAYYV</sequence>
<organism evidence="1 2">
    <name type="scientific">Toxoplasma gondii GAB2-2007-GAL-DOM2</name>
    <dbReference type="NCBI Taxonomy" id="1130820"/>
    <lineage>
        <taxon>Eukaryota</taxon>
        <taxon>Sar</taxon>
        <taxon>Alveolata</taxon>
        <taxon>Apicomplexa</taxon>
        <taxon>Conoidasida</taxon>
        <taxon>Coccidia</taxon>
        <taxon>Eucoccidiorida</taxon>
        <taxon>Eimeriorina</taxon>
        <taxon>Sarcocystidae</taxon>
        <taxon>Toxoplasma</taxon>
    </lineage>
</organism>